<accession>A0AAJ0CYQ6</accession>
<proteinExistence type="predicted"/>
<dbReference type="Gene3D" id="1.25.40.10">
    <property type="entry name" value="Tetratricopeptide repeat domain"/>
    <property type="match status" value="1"/>
</dbReference>
<name>A0AAJ0CYQ6_9HYPO</name>
<evidence type="ECO:0008006" key="3">
    <source>
        <dbReference type="Google" id="ProtNLM"/>
    </source>
</evidence>
<dbReference type="AlphaFoldDB" id="A0AAJ0CYQ6"/>
<evidence type="ECO:0000313" key="2">
    <source>
        <dbReference type="Proteomes" id="UP001251528"/>
    </source>
</evidence>
<dbReference type="EMBL" id="JASWJB010000021">
    <property type="protein sequence ID" value="KAK2612079.1"/>
    <property type="molecule type" value="Genomic_DNA"/>
</dbReference>
<reference evidence="1" key="1">
    <citation type="submission" date="2023-06" db="EMBL/GenBank/DDBJ databases">
        <title>Conoideocrella luteorostrata (Hypocreales: Clavicipitaceae), a potential biocontrol fungus for elongate hemlock scale in United States Christmas tree production areas.</title>
        <authorList>
            <person name="Barrett H."/>
            <person name="Lovett B."/>
            <person name="Macias A.M."/>
            <person name="Stajich J.E."/>
            <person name="Kasson M.T."/>
        </authorList>
    </citation>
    <scope>NUCLEOTIDE SEQUENCE</scope>
    <source>
        <strain evidence="1">ARSEF 14590</strain>
    </source>
</reference>
<sequence length="87" mass="10030">MSSEYATTTRKLISYDIICSATIERYLCGLYKAQGRYNKAKEVLRGTMEDFALALRRDNESALTVVRDLVEMLREQGKVDRAKEVYL</sequence>
<keyword evidence="2" id="KW-1185">Reference proteome</keyword>
<dbReference type="InterPro" id="IPR011990">
    <property type="entry name" value="TPR-like_helical_dom_sf"/>
</dbReference>
<comment type="caution">
    <text evidence="1">The sequence shown here is derived from an EMBL/GenBank/DDBJ whole genome shotgun (WGS) entry which is preliminary data.</text>
</comment>
<dbReference type="Proteomes" id="UP001251528">
    <property type="component" value="Unassembled WGS sequence"/>
</dbReference>
<gene>
    <name evidence="1" type="ORF">QQS21_001928</name>
</gene>
<protein>
    <recommendedName>
        <fullName evidence="3">Tetratricopeptide repeat protein</fullName>
    </recommendedName>
</protein>
<evidence type="ECO:0000313" key="1">
    <source>
        <dbReference type="EMBL" id="KAK2612079.1"/>
    </source>
</evidence>
<organism evidence="1 2">
    <name type="scientific">Conoideocrella luteorostrata</name>
    <dbReference type="NCBI Taxonomy" id="1105319"/>
    <lineage>
        <taxon>Eukaryota</taxon>
        <taxon>Fungi</taxon>
        <taxon>Dikarya</taxon>
        <taxon>Ascomycota</taxon>
        <taxon>Pezizomycotina</taxon>
        <taxon>Sordariomycetes</taxon>
        <taxon>Hypocreomycetidae</taxon>
        <taxon>Hypocreales</taxon>
        <taxon>Clavicipitaceae</taxon>
        <taxon>Conoideocrella</taxon>
    </lineage>
</organism>